<dbReference type="EMBL" id="JAGHKT020000019">
    <property type="protein sequence ID" value="MCM5673148.1"/>
    <property type="molecule type" value="Genomic_DNA"/>
</dbReference>
<name>A0A8X8GQ10_STAHO</name>
<evidence type="ECO:0000313" key="3">
    <source>
        <dbReference type="Proteomes" id="UP000665944"/>
    </source>
</evidence>
<comment type="caution">
    <text evidence="2">The sequence shown here is derived from an EMBL/GenBank/DDBJ whole genome shotgun (WGS) entry which is preliminary data.</text>
</comment>
<evidence type="ECO:0000259" key="1">
    <source>
        <dbReference type="Pfam" id="PF09643"/>
    </source>
</evidence>
<dbReference type="Pfam" id="PF09643">
    <property type="entry name" value="YopX"/>
    <property type="match status" value="1"/>
</dbReference>
<protein>
    <submittedName>
        <fullName evidence="2">YopX family protein</fullName>
    </submittedName>
</protein>
<gene>
    <name evidence="2" type="ORF">J7T32_010395</name>
</gene>
<dbReference type="AlphaFoldDB" id="A0A8X8GQ10"/>
<organism evidence="2 3">
    <name type="scientific">Staphylococcus hominis</name>
    <dbReference type="NCBI Taxonomy" id="1290"/>
    <lineage>
        <taxon>Bacteria</taxon>
        <taxon>Bacillati</taxon>
        <taxon>Bacillota</taxon>
        <taxon>Bacilli</taxon>
        <taxon>Bacillales</taxon>
        <taxon>Staphylococcaceae</taxon>
        <taxon>Staphylococcus</taxon>
    </lineage>
</organism>
<dbReference type="RefSeq" id="WP_247745196.1">
    <property type="nucleotide sequence ID" value="NZ_JAGHKT020000019.1"/>
</dbReference>
<dbReference type="InterPro" id="IPR023385">
    <property type="entry name" value="YopX-like_C"/>
</dbReference>
<keyword evidence="3" id="KW-1185">Reference proteome</keyword>
<feature type="non-terminal residue" evidence="2">
    <location>
        <position position="1"/>
    </location>
</feature>
<reference evidence="2 3" key="1">
    <citation type="submission" date="2022-06" db="EMBL/GenBank/DDBJ databases">
        <title>Staphylococcus hominis ShoR14 genome sequence.</title>
        <authorList>
            <person name="Yeo C.C."/>
            <person name="Chew C.H."/>
            <person name="Che Hamzah A.M."/>
            <person name="Al-Trad E.I."/>
        </authorList>
    </citation>
    <scope>NUCLEOTIDE SEQUENCE [LARGE SCALE GENOMIC DNA]</scope>
    <source>
        <strain evidence="2 3">ShoR14</strain>
    </source>
</reference>
<feature type="domain" description="YopX protein" evidence="1">
    <location>
        <begin position="5"/>
        <end position="134"/>
    </location>
</feature>
<dbReference type="NCBIfam" id="TIGR01671">
    <property type="entry name" value="phage_TIGR01671"/>
    <property type="match status" value="1"/>
</dbReference>
<dbReference type="Gene3D" id="2.30.30.290">
    <property type="entry name" value="YopX-like domains"/>
    <property type="match status" value="1"/>
</dbReference>
<dbReference type="Proteomes" id="UP000665944">
    <property type="component" value="Unassembled WGS sequence"/>
</dbReference>
<dbReference type="SUPFAM" id="SSF159006">
    <property type="entry name" value="YopX-like"/>
    <property type="match status" value="1"/>
</dbReference>
<proteinExistence type="predicted"/>
<dbReference type="InterPro" id="IPR010024">
    <property type="entry name" value="CHP16711"/>
</dbReference>
<evidence type="ECO:0000313" key="2">
    <source>
        <dbReference type="EMBL" id="MCM5673148.1"/>
    </source>
</evidence>
<dbReference type="InterPro" id="IPR019096">
    <property type="entry name" value="YopX_protein"/>
</dbReference>
<accession>A0A8X8GQ10</accession>
<sequence length="136" mass="15797">EMINKFRAWDEKDREICDVISLDWKHEIIEVSNGYAIWPRDFFEVEIMQSTGLKDILGNDIYEGDIVKVLVEDDSPKIMSGKMYIGVVAYNQGVFDIRTFKDTYLGIIPQVYLSDVNCAFRVLGNIYENEELLEDN</sequence>